<gene>
    <name evidence="3" type="ORF">AA15669_0752</name>
</gene>
<organism evidence="3 4">
    <name type="scientific">Saccharibacter floricola DSM 15669</name>
    <dbReference type="NCBI Taxonomy" id="1123227"/>
    <lineage>
        <taxon>Bacteria</taxon>
        <taxon>Pseudomonadati</taxon>
        <taxon>Pseudomonadota</taxon>
        <taxon>Alphaproteobacteria</taxon>
        <taxon>Acetobacterales</taxon>
        <taxon>Acetobacteraceae</taxon>
        <taxon>Saccharibacter</taxon>
    </lineage>
</organism>
<dbReference type="EMBL" id="BAQD01000009">
    <property type="protein sequence ID" value="GBQ06033.1"/>
    <property type="molecule type" value="Genomic_DNA"/>
</dbReference>
<evidence type="ECO:0000313" key="4">
    <source>
        <dbReference type="Proteomes" id="UP001062901"/>
    </source>
</evidence>
<evidence type="ECO:0000256" key="1">
    <source>
        <dbReference type="SAM" id="MobiDB-lite"/>
    </source>
</evidence>
<feature type="region of interest" description="Disordered" evidence="1">
    <location>
        <begin position="168"/>
        <end position="195"/>
    </location>
</feature>
<reference evidence="3" key="1">
    <citation type="submission" date="2013-04" db="EMBL/GenBank/DDBJ databases">
        <title>The genome sequencing project of 58 acetic acid bacteria.</title>
        <authorList>
            <person name="Okamoto-Kainuma A."/>
            <person name="Ishikawa M."/>
            <person name="Umino S."/>
            <person name="Koizumi Y."/>
            <person name="Shiwa Y."/>
            <person name="Yoshikawa H."/>
            <person name="Matsutani M."/>
            <person name="Matsushita K."/>
        </authorList>
    </citation>
    <scope>NUCLEOTIDE SEQUENCE</scope>
    <source>
        <strain evidence="3">DSM 15669</strain>
    </source>
</reference>
<evidence type="ECO:0000313" key="3">
    <source>
        <dbReference type="EMBL" id="GBQ06033.1"/>
    </source>
</evidence>
<name>A0ABQ0NXS6_9PROT</name>
<feature type="chain" id="PRO_5046535757" description="Lipoprotein" evidence="2">
    <location>
        <begin position="25"/>
        <end position="195"/>
    </location>
</feature>
<dbReference type="RefSeq" id="WP_018980021.1">
    <property type="nucleotide sequence ID" value="NZ_BAQD01000009.1"/>
</dbReference>
<feature type="compositionally biased region" description="Basic residues" evidence="1">
    <location>
        <begin position="180"/>
        <end position="195"/>
    </location>
</feature>
<comment type="caution">
    <text evidence="3">The sequence shown here is derived from an EMBL/GenBank/DDBJ whole genome shotgun (WGS) entry which is preliminary data.</text>
</comment>
<feature type="signal peptide" evidence="2">
    <location>
        <begin position="1"/>
        <end position="24"/>
    </location>
</feature>
<keyword evidence="2" id="KW-0732">Signal</keyword>
<protein>
    <recommendedName>
        <fullName evidence="5">Lipoprotein</fullName>
    </recommendedName>
</protein>
<sequence length="195" mass="20218">MHLRGSILGAGTLGAALLSLSGCAQQPVLPQVASAPNPFAYDKISSLCQVAPLQTAPNGALSVDMTVGSGEGACAVSVSKEGGGSYASFGVNAPPEHGKAFLYNYDGRTYIRYTPVTAYDGTDQFGVELISEHAQPRRELTVKVKVEAVGVTAPKAAPVAAAPSKAAVVPSKQKTSSTHAVRKATSRYRKARVHH</sequence>
<accession>A0ABQ0NXS6</accession>
<evidence type="ECO:0008006" key="5">
    <source>
        <dbReference type="Google" id="ProtNLM"/>
    </source>
</evidence>
<dbReference type="Proteomes" id="UP001062901">
    <property type="component" value="Unassembled WGS sequence"/>
</dbReference>
<evidence type="ECO:0000256" key="2">
    <source>
        <dbReference type="SAM" id="SignalP"/>
    </source>
</evidence>
<dbReference type="PROSITE" id="PS51257">
    <property type="entry name" value="PROKAR_LIPOPROTEIN"/>
    <property type="match status" value="1"/>
</dbReference>
<keyword evidence="4" id="KW-1185">Reference proteome</keyword>
<proteinExistence type="predicted"/>